<evidence type="ECO:0000256" key="4">
    <source>
        <dbReference type="ARBA" id="ARBA00023004"/>
    </source>
</evidence>
<sequence>MSILFLFPPFSESAYHGPHLAIPLLRSVLLKQGFQSFFIDMNIRMVKSLLSHETLEEIINLIPEANLRKESRIKVEAALTHALDTDLTDLMNGGSVALKTVLKYIRNIVFPAPDNIEECFEDELERSDVAQRIYHSFVDDVKAANPSHICISVAFGEQLAESVELVKLLKLALPDVIFVIGGSQINLLDNKQQDALQSANLFDYISIGNGEQTIVDIIKSSAKLSSNSQIVRSETMVSPDIDSLPSPIFDNLDEYIRPMSIPVLVTKGCYWGKCSFCDYPRLSNLGGKRYIARSTSTVLKEIIEVQNEISPDNINLISDAIPPAWYKELADKAIKNNIKLNTWSYMMHHSHLDYEYYERLSKAGVKSINFGTESLIDRLLAIINKQARYNDIKKNLKDAKKAGIITVSNVIPDYPSTTIKEGIENAAKFQDLLPHIDSLNPQMFDLTAGTPIHDNPSLYGISVNTDAYTKTNHGFHSLVYESTSELKETDRKILERCFAKLKWIAAIERRKRLYGDIQVSDEDIVIFDGSAIFIGDEGNKIWLMSIGYEWCLQDWEKSILEKVFKKRRECSIGNLKKHYVEKYPYQDYDSFDAWLLSLVDEGLVVTRRQNSQSRDITRDSIKNYFYR</sequence>
<evidence type="ECO:0000256" key="1">
    <source>
        <dbReference type="ARBA" id="ARBA00001966"/>
    </source>
</evidence>
<feature type="domain" description="B12-binding" evidence="6">
    <location>
        <begin position="93"/>
        <end position="228"/>
    </location>
</feature>
<accession>A0A450WWW7</accession>
<dbReference type="PANTHER" id="PTHR43409">
    <property type="entry name" value="ANAEROBIC MAGNESIUM-PROTOPORPHYRIN IX MONOMETHYL ESTER CYCLASE-RELATED"/>
    <property type="match status" value="1"/>
</dbReference>
<evidence type="ECO:0000259" key="7">
    <source>
        <dbReference type="PROSITE" id="PS51918"/>
    </source>
</evidence>
<protein>
    <submittedName>
        <fullName evidence="8">Radical SAM superfamily enzyme YgiQ, UPF0313 family</fullName>
    </submittedName>
</protein>
<dbReference type="InterPro" id="IPR051198">
    <property type="entry name" value="BchE-like"/>
</dbReference>
<keyword evidence="4" id="KW-0408">Iron</keyword>
<dbReference type="SFLD" id="SFLDG01082">
    <property type="entry name" value="B12-binding_domain_containing"/>
    <property type="match status" value="1"/>
</dbReference>
<keyword evidence="5" id="KW-0411">Iron-sulfur</keyword>
<gene>
    <name evidence="8" type="ORF">BECKLFY1418C_GA0070996_10968</name>
</gene>
<evidence type="ECO:0000313" key="8">
    <source>
        <dbReference type="EMBL" id="VFK21551.1"/>
    </source>
</evidence>
<dbReference type="GO" id="GO:0031419">
    <property type="term" value="F:cobalamin binding"/>
    <property type="evidence" value="ECO:0007669"/>
    <property type="project" value="InterPro"/>
</dbReference>
<reference evidence="8" key="1">
    <citation type="submission" date="2019-02" db="EMBL/GenBank/DDBJ databases">
        <authorList>
            <person name="Gruber-Vodicka R. H."/>
            <person name="Seah K. B. B."/>
        </authorList>
    </citation>
    <scope>NUCLEOTIDE SEQUENCE</scope>
    <source>
        <strain evidence="8">BECK_BY7</strain>
    </source>
</reference>
<name>A0A450WWW7_9GAMM</name>
<evidence type="ECO:0000256" key="5">
    <source>
        <dbReference type="ARBA" id="ARBA00023014"/>
    </source>
</evidence>
<dbReference type="SMART" id="SM00729">
    <property type="entry name" value="Elp3"/>
    <property type="match status" value="1"/>
</dbReference>
<dbReference type="InterPro" id="IPR006638">
    <property type="entry name" value="Elp3/MiaA/NifB-like_rSAM"/>
</dbReference>
<dbReference type="SFLD" id="SFLDS00029">
    <property type="entry name" value="Radical_SAM"/>
    <property type="match status" value="1"/>
</dbReference>
<dbReference type="SUPFAM" id="SSF102114">
    <property type="entry name" value="Radical SAM enzymes"/>
    <property type="match status" value="1"/>
</dbReference>
<dbReference type="Gene3D" id="3.40.50.280">
    <property type="entry name" value="Cobalamin-binding domain"/>
    <property type="match status" value="1"/>
</dbReference>
<dbReference type="GO" id="GO:0003824">
    <property type="term" value="F:catalytic activity"/>
    <property type="evidence" value="ECO:0007669"/>
    <property type="project" value="InterPro"/>
</dbReference>
<evidence type="ECO:0000259" key="6">
    <source>
        <dbReference type="PROSITE" id="PS51332"/>
    </source>
</evidence>
<dbReference type="PROSITE" id="PS51332">
    <property type="entry name" value="B12_BINDING"/>
    <property type="match status" value="1"/>
</dbReference>
<feature type="domain" description="Radical SAM core" evidence="7">
    <location>
        <begin position="255"/>
        <end position="481"/>
    </location>
</feature>
<comment type="cofactor">
    <cofactor evidence="1">
        <name>[4Fe-4S] cluster</name>
        <dbReference type="ChEBI" id="CHEBI:49883"/>
    </cofactor>
</comment>
<dbReference type="EMBL" id="CAADFN010000096">
    <property type="protein sequence ID" value="VFK21551.1"/>
    <property type="molecule type" value="Genomic_DNA"/>
</dbReference>
<keyword evidence="2" id="KW-0949">S-adenosyl-L-methionine</keyword>
<dbReference type="InterPro" id="IPR013785">
    <property type="entry name" value="Aldolase_TIM"/>
</dbReference>
<evidence type="ECO:0000256" key="3">
    <source>
        <dbReference type="ARBA" id="ARBA00022723"/>
    </source>
</evidence>
<dbReference type="Gene3D" id="3.20.20.70">
    <property type="entry name" value="Aldolase class I"/>
    <property type="match status" value="1"/>
</dbReference>
<dbReference type="GO" id="GO:0051536">
    <property type="term" value="F:iron-sulfur cluster binding"/>
    <property type="evidence" value="ECO:0007669"/>
    <property type="project" value="UniProtKB-KW"/>
</dbReference>
<keyword evidence="3" id="KW-0479">Metal-binding</keyword>
<dbReference type="InterPro" id="IPR006158">
    <property type="entry name" value="Cobalamin-bd"/>
</dbReference>
<dbReference type="InterPro" id="IPR007197">
    <property type="entry name" value="rSAM"/>
</dbReference>
<dbReference type="PROSITE" id="PS51918">
    <property type="entry name" value="RADICAL_SAM"/>
    <property type="match status" value="1"/>
</dbReference>
<dbReference type="GO" id="GO:0046872">
    <property type="term" value="F:metal ion binding"/>
    <property type="evidence" value="ECO:0007669"/>
    <property type="project" value="UniProtKB-KW"/>
</dbReference>
<dbReference type="AlphaFoldDB" id="A0A450WWW7"/>
<proteinExistence type="predicted"/>
<dbReference type="InterPro" id="IPR058240">
    <property type="entry name" value="rSAM_sf"/>
</dbReference>
<organism evidence="8">
    <name type="scientific">Candidatus Kentrum sp. LFY</name>
    <dbReference type="NCBI Taxonomy" id="2126342"/>
    <lineage>
        <taxon>Bacteria</taxon>
        <taxon>Pseudomonadati</taxon>
        <taxon>Pseudomonadota</taxon>
        <taxon>Gammaproteobacteria</taxon>
        <taxon>Candidatus Kentrum</taxon>
    </lineage>
</organism>
<dbReference type="Pfam" id="PF04055">
    <property type="entry name" value="Radical_SAM"/>
    <property type="match status" value="1"/>
</dbReference>
<evidence type="ECO:0000256" key="2">
    <source>
        <dbReference type="ARBA" id="ARBA00022691"/>
    </source>
</evidence>